<dbReference type="InterPro" id="IPR021224">
    <property type="entry name" value="DUF2690"/>
</dbReference>
<dbReference type="CDD" id="cd00093">
    <property type="entry name" value="HTH_XRE"/>
    <property type="match status" value="1"/>
</dbReference>
<keyword evidence="2" id="KW-0472">Membrane</keyword>
<gene>
    <name evidence="3" type="ORF">AB0E89_38425</name>
</gene>
<dbReference type="RefSeq" id="WP_361708313.1">
    <property type="nucleotide sequence ID" value="NZ_JBEZVE010000027.1"/>
</dbReference>
<name>A0ABV2ZUW6_9ACTN</name>
<evidence type="ECO:0000256" key="1">
    <source>
        <dbReference type="SAM" id="MobiDB-lite"/>
    </source>
</evidence>
<dbReference type="Gene3D" id="1.10.260.40">
    <property type="entry name" value="lambda repressor-like DNA-binding domains"/>
    <property type="match status" value="1"/>
</dbReference>
<keyword evidence="2" id="KW-0812">Transmembrane</keyword>
<feature type="transmembrane region" description="Helical" evidence="2">
    <location>
        <begin position="119"/>
        <end position="141"/>
    </location>
</feature>
<evidence type="ECO:0000256" key="2">
    <source>
        <dbReference type="SAM" id="Phobius"/>
    </source>
</evidence>
<dbReference type="SUPFAM" id="SSF47413">
    <property type="entry name" value="lambda repressor-like DNA-binding domains"/>
    <property type="match status" value="1"/>
</dbReference>
<keyword evidence="2" id="KW-1133">Transmembrane helix</keyword>
<dbReference type="Pfam" id="PF10901">
    <property type="entry name" value="DUF2690"/>
    <property type="match status" value="1"/>
</dbReference>
<dbReference type="Proteomes" id="UP001550739">
    <property type="component" value="Unassembled WGS sequence"/>
</dbReference>
<evidence type="ECO:0000313" key="4">
    <source>
        <dbReference type="Proteomes" id="UP001550739"/>
    </source>
</evidence>
<feature type="region of interest" description="Disordered" evidence="1">
    <location>
        <begin position="83"/>
        <end position="110"/>
    </location>
</feature>
<dbReference type="InterPro" id="IPR010982">
    <property type="entry name" value="Lambda_DNA-bd_dom_sf"/>
</dbReference>
<reference evidence="3 4" key="1">
    <citation type="submission" date="2024-06" db="EMBL/GenBank/DDBJ databases">
        <title>The Natural Products Discovery Center: Release of the First 8490 Sequenced Strains for Exploring Actinobacteria Biosynthetic Diversity.</title>
        <authorList>
            <person name="Kalkreuter E."/>
            <person name="Kautsar S.A."/>
            <person name="Yang D."/>
            <person name="Bader C.D."/>
            <person name="Teijaro C.N."/>
            <person name="Fluegel L."/>
            <person name="Davis C.M."/>
            <person name="Simpson J.R."/>
            <person name="Lauterbach L."/>
            <person name="Steele A.D."/>
            <person name="Gui C."/>
            <person name="Meng S."/>
            <person name="Li G."/>
            <person name="Viehrig K."/>
            <person name="Ye F."/>
            <person name="Su P."/>
            <person name="Kiefer A.F."/>
            <person name="Nichols A."/>
            <person name="Cepeda A.J."/>
            <person name="Yan W."/>
            <person name="Fan B."/>
            <person name="Jiang Y."/>
            <person name="Adhikari A."/>
            <person name="Zheng C.-J."/>
            <person name="Schuster L."/>
            <person name="Cowan T.M."/>
            <person name="Smanski M.J."/>
            <person name="Chevrette M.G."/>
            <person name="De Carvalho L.P.S."/>
            <person name="Shen B."/>
        </authorList>
    </citation>
    <scope>NUCLEOTIDE SEQUENCE [LARGE SCALE GENOMIC DNA]</scope>
    <source>
        <strain evidence="3 4">NPDC033843</strain>
    </source>
</reference>
<proteinExistence type="predicted"/>
<evidence type="ECO:0000313" key="3">
    <source>
        <dbReference type="EMBL" id="MEU3786354.1"/>
    </source>
</evidence>
<dbReference type="InterPro" id="IPR001387">
    <property type="entry name" value="Cro/C1-type_HTH"/>
</dbReference>
<protein>
    <submittedName>
        <fullName evidence="3">Helix-turn-helix domain-containing protein</fullName>
    </submittedName>
</protein>
<organism evidence="3 4">
    <name type="scientific">Streptomyces sp. 900129855</name>
    <dbReference type="NCBI Taxonomy" id="3155129"/>
    <lineage>
        <taxon>Bacteria</taxon>
        <taxon>Bacillati</taxon>
        <taxon>Actinomycetota</taxon>
        <taxon>Actinomycetes</taxon>
        <taxon>Kitasatosporales</taxon>
        <taxon>Streptomycetaceae</taxon>
        <taxon>Streptomyces</taxon>
    </lineage>
</organism>
<feature type="region of interest" description="Disordered" evidence="1">
    <location>
        <begin position="147"/>
        <end position="168"/>
    </location>
</feature>
<dbReference type="EMBL" id="JBEZVE010000027">
    <property type="protein sequence ID" value="MEU3786354.1"/>
    <property type="molecule type" value="Genomic_DNA"/>
</dbReference>
<accession>A0ABV2ZUW6</accession>
<keyword evidence="4" id="KW-1185">Reference proteome</keyword>
<comment type="caution">
    <text evidence="3">The sequence shown here is derived from an EMBL/GenBank/DDBJ whole genome shotgun (WGS) entry which is preliminary data.</text>
</comment>
<sequence length="280" mass="29302">MTTPAPECVALAEGLRQVRARTGLSLAALAERTVYSKSSWERYLNGKTPPPRHAVEELCAIAREPAGRLLALWELADAEWSGRARQTRPAAPTPLPVSAPVPAGATGPTGVHGRVRRRWLFIAGAGVAAVAITATLTAPAVQDHSAGQPSILVSPEPSPPPGCRGKACEGKDPTQMLCGLVPGRADTVGAQHLTRSGARVEIRYSSVCAAAWGLIWHSRVGDGIEISAPGRGTRPGRVVIRNSADTVVYRVTPMIGSPDRTGLRLCFTPAGGTGEECFGS</sequence>
<dbReference type="Pfam" id="PF13560">
    <property type="entry name" value="HTH_31"/>
    <property type="match status" value="1"/>
</dbReference>